<keyword evidence="3" id="KW-1185">Reference proteome</keyword>
<gene>
    <name evidence="2" type="ORF">TAV2_LOCUS19339</name>
</gene>
<keyword evidence="1" id="KW-0812">Transmembrane</keyword>
<dbReference type="Pfam" id="PF04646">
    <property type="entry name" value="DUF604"/>
    <property type="match status" value="1"/>
</dbReference>
<reference evidence="2 3" key="1">
    <citation type="submission" date="2022-03" db="EMBL/GenBank/DDBJ databases">
        <authorList>
            <person name="Nunn A."/>
            <person name="Chopra R."/>
            <person name="Nunn A."/>
            <person name="Contreras Garrido A."/>
        </authorList>
    </citation>
    <scope>NUCLEOTIDE SEQUENCE [LARGE SCALE GENOMIC DNA]</scope>
</reference>
<dbReference type="InterPro" id="IPR006740">
    <property type="entry name" value="DUF604"/>
</dbReference>
<keyword evidence="1" id="KW-1133">Transmembrane helix</keyword>
<keyword evidence="1" id="KW-0472">Membrane</keyword>
<dbReference type="AlphaFoldDB" id="A0AAU9SS15"/>
<dbReference type="PANTHER" id="PTHR10811">
    <property type="entry name" value="FRINGE-RELATED"/>
    <property type="match status" value="1"/>
</dbReference>
<evidence type="ECO:0000313" key="2">
    <source>
        <dbReference type="EMBL" id="CAH2072899.1"/>
    </source>
</evidence>
<dbReference type="EMBL" id="OU466862">
    <property type="protein sequence ID" value="CAH2072899.1"/>
    <property type="molecule type" value="Genomic_DNA"/>
</dbReference>
<dbReference type="Proteomes" id="UP000836841">
    <property type="component" value="Chromosome 6"/>
</dbReference>
<evidence type="ECO:0000256" key="1">
    <source>
        <dbReference type="SAM" id="Phobius"/>
    </source>
</evidence>
<accession>A0AAU9SS15</accession>
<evidence type="ECO:0000313" key="3">
    <source>
        <dbReference type="Proteomes" id="UP000836841"/>
    </source>
</evidence>
<organism evidence="2 3">
    <name type="scientific">Thlaspi arvense</name>
    <name type="common">Field penny-cress</name>
    <dbReference type="NCBI Taxonomy" id="13288"/>
    <lineage>
        <taxon>Eukaryota</taxon>
        <taxon>Viridiplantae</taxon>
        <taxon>Streptophyta</taxon>
        <taxon>Embryophyta</taxon>
        <taxon>Tracheophyta</taxon>
        <taxon>Spermatophyta</taxon>
        <taxon>Magnoliopsida</taxon>
        <taxon>eudicotyledons</taxon>
        <taxon>Gunneridae</taxon>
        <taxon>Pentapetalae</taxon>
        <taxon>rosids</taxon>
        <taxon>malvids</taxon>
        <taxon>Brassicales</taxon>
        <taxon>Brassicaceae</taxon>
        <taxon>Thlaspideae</taxon>
        <taxon>Thlaspi</taxon>
    </lineage>
</organism>
<proteinExistence type="predicted"/>
<sequence>MSYQSYYTNISCKYVVILGVIAIFFILVFFNQTNINSRSFDSNTFTVTCQEGLLQPKEAATNLSHLMFVLAGSSRAWSSRRTYVESWWRPNVTRGNIFLDAEPSEEFRPWSPTFPPFKVNEDLRKLKIYRKLRNRVHTRIYRSILENYRLKQDEGVRWYVTGDDDTLFLVDNIVDVLSKYDHTEKHYIGMYSETIKSNFHFSFEMAFGGGGYAISYPLVEALVVKLDECIERYHYIWAVDHLQSLCLADLGVDLVLDKGFHQIDLRGDVSGFLSSHPNAPLLSLHHFGTVAPLFPGMDRPDSVLHFMKAANVDQSRMLQQSICHVRVSSWTFSVSWGYSAHIYEKIFPRSYLKRPIETFRPWRQGWPSYMFDTRPVSQDPCVAPHWFFFDSIGQENERVVTSYTRKFPRNMTSCSFAGNTSADPIASIRVLSPKTPKQGRKVECCDVEYEGAEVANIRLRDCRGDEIIA</sequence>
<dbReference type="Gene3D" id="3.90.550.50">
    <property type="match status" value="1"/>
</dbReference>
<feature type="transmembrane region" description="Helical" evidence="1">
    <location>
        <begin position="12"/>
        <end position="30"/>
    </location>
</feature>
<name>A0AAU9SS15_THLAR</name>
<protein>
    <submittedName>
        <fullName evidence="2">Uncharacterized protein</fullName>
    </submittedName>
</protein>